<geneLocation type="plasmid" evidence="2 3">
    <name>unnamed4</name>
</geneLocation>
<keyword evidence="3" id="KW-1185">Reference proteome</keyword>
<keyword evidence="2" id="KW-0614">Plasmid</keyword>
<evidence type="ECO:0000256" key="1">
    <source>
        <dbReference type="SAM" id="Coils"/>
    </source>
</evidence>
<name>A0A9Q6PU42_PISSA</name>
<proteinExistence type="predicted"/>
<evidence type="ECO:0000313" key="3">
    <source>
        <dbReference type="Proteomes" id="UP000422232"/>
    </source>
</evidence>
<dbReference type="AlphaFoldDB" id="A0A9Q6PU42"/>
<sequence>MATIGSLVVNLSANSAQLVKSLTKAELASKNFSKKVQRNLKKTTLAFAAVSTAATGAVAVMISKSSDSIDLLAKTSDKLGVTTEALASLRHAAELTGVSQNKLDMGLQRMTRRLSEAAAGTGEARKALVELGLDAEHLNQLSPDAAFKEVARAMENVEGQSDKVRLAFKLFDSEGVSLVNTLALGAEGLDQAASEAARLGIAINRIDAAKVEAANDAAYKMRQLFVGVSHQLAITFAPIIEDLTTRFTNAGTAASSFSSNVLSGFRVVAKSFAIVGDGVHYINVGLDIISAGFAVMKNMAIQSLTAIAKGLSWLYQKMGEGINFVLSQYQKIAKAGAILPIVGNKFERLGQSIARMKSSVSERFTLDTSGLNIAEESANNVNQKLAQLYQTLFSKRPTESVDAYFDEIEQKAAALDEKIRAAQPEKSALMGASLRAQDNQKQLDSLKERLLSEEEAIKHSYDKQKRIILDATREGSEERIKLLEKIEVQKNTKLKDLAQKQAKELNGVGHQAKEFAGNMEGSFSNAFAGVVKGTATVSDAFSSMLNDMAAEALSMASRGIFKSILGGVIGSVGGSSFASWFSGGATAAGAKASGGSVAAGQLYRVNEHGAELFSSGGKDYLMTGKKAGFVTPNHQLGQTVISNQVQNNITIAPTINASGADGEQVSQEVVTTIKHIVNDQIFKLKKQKLLNA</sequence>
<dbReference type="RefSeq" id="WP_075275195.1">
    <property type="nucleotide sequence ID" value="NZ_CP013780.1"/>
</dbReference>
<reference evidence="2 3" key="1">
    <citation type="submission" date="2019-04" db="EMBL/GenBank/DDBJ databases">
        <title>Complete genome sequencing of Piscirickettsia salmonis strain Psal-009.</title>
        <authorList>
            <person name="Schober I."/>
            <person name="Bunk B."/>
            <person name="Sproer C."/>
            <person name="Carril G.P."/>
            <person name="Riedel T."/>
            <person name="Flores-Herrera P.A."/>
            <person name="Nourdin-Galindo G."/>
            <person name="Marshall S.H."/>
            <person name="Overmann J."/>
        </authorList>
    </citation>
    <scope>NUCLEOTIDE SEQUENCE [LARGE SCALE GENOMIC DNA]</scope>
    <source>
        <strain evidence="2 3">Psal-009</strain>
        <plasmid evidence="2 3">unnamed4</plasmid>
    </source>
</reference>
<accession>A0A9Q6PU42</accession>
<evidence type="ECO:0000313" key="2">
    <source>
        <dbReference type="EMBL" id="QGO07854.1"/>
    </source>
</evidence>
<organism evidence="2 3">
    <name type="scientific">Piscirickettsia salmonis</name>
    <dbReference type="NCBI Taxonomy" id="1238"/>
    <lineage>
        <taxon>Bacteria</taxon>
        <taxon>Pseudomonadati</taxon>
        <taxon>Pseudomonadota</taxon>
        <taxon>Gammaproteobacteria</taxon>
        <taxon>Thiotrichales</taxon>
        <taxon>Piscirickettsiaceae</taxon>
        <taxon>Piscirickettsia</taxon>
    </lineage>
</organism>
<protein>
    <submittedName>
        <fullName evidence="2">Phage-related minor tail protein</fullName>
    </submittedName>
</protein>
<keyword evidence="1" id="KW-0175">Coiled coil</keyword>
<dbReference type="Proteomes" id="UP000422232">
    <property type="component" value="Plasmid unnamed4"/>
</dbReference>
<feature type="coiled-coil region" evidence="1">
    <location>
        <begin position="429"/>
        <end position="456"/>
    </location>
</feature>
<gene>
    <name evidence="2" type="ORF">Psal009_03813</name>
</gene>
<dbReference type="EMBL" id="CP038912">
    <property type="protein sequence ID" value="QGO07854.1"/>
    <property type="molecule type" value="Genomic_DNA"/>
</dbReference>